<reference evidence="1" key="1">
    <citation type="submission" date="2014-11" db="EMBL/GenBank/DDBJ databases">
        <authorList>
            <person name="Amaro Gonzalez C."/>
        </authorList>
    </citation>
    <scope>NUCLEOTIDE SEQUENCE</scope>
</reference>
<organism evidence="1">
    <name type="scientific">Anguilla anguilla</name>
    <name type="common">European freshwater eel</name>
    <name type="synonym">Muraena anguilla</name>
    <dbReference type="NCBI Taxonomy" id="7936"/>
    <lineage>
        <taxon>Eukaryota</taxon>
        <taxon>Metazoa</taxon>
        <taxon>Chordata</taxon>
        <taxon>Craniata</taxon>
        <taxon>Vertebrata</taxon>
        <taxon>Euteleostomi</taxon>
        <taxon>Actinopterygii</taxon>
        <taxon>Neopterygii</taxon>
        <taxon>Teleostei</taxon>
        <taxon>Anguilliformes</taxon>
        <taxon>Anguillidae</taxon>
        <taxon>Anguilla</taxon>
    </lineage>
</organism>
<reference evidence="1" key="2">
    <citation type="journal article" date="2015" name="Fish Shellfish Immunol.">
        <title>Early steps in the European eel (Anguilla anguilla)-Vibrio vulnificus interaction in the gills: Role of the RtxA13 toxin.</title>
        <authorList>
            <person name="Callol A."/>
            <person name="Pajuelo D."/>
            <person name="Ebbesson L."/>
            <person name="Teles M."/>
            <person name="MacKenzie S."/>
            <person name="Amaro C."/>
        </authorList>
    </citation>
    <scope>NUCLEOTIDE SEQUENCE</scope>
</reference>
<protein>
    <submittedName>
        <fullName evidence="1">Uncharacterized protein</fullName>
    </submittedName>
</protein>
<name>A0A0E9SMG8_ANGAN</name>
<accession>A0A0E9SMG8</accession>
<evidence type="ECO:0000313" key="1">
    <source>
        <dbReference type="EMBL" id="JAH42422.1"/>
    </source>
</evidence>
<dbReference type="EMBL" id="GBXM01066155">
    <property type="protein sequence ID" value="JAH42422.1"/>
    <property type="molecule type" value="Transcribed_RNA"/>
</dbReference>
<proteinExistence type="predicted"/>
<dbReference type="AlphaFoldDB" id="A0A0E9SMG8"/>
<sequence>MSWLGHVWLLLEQAHSSLLMM</sequence>